<dbReference type="Gene3D" id="2.60.40.1390">
    <property type="entry name" value="NDT80 DNA-binding domain"/>
    <property type="match status" value="1"/>
</dbReference>
<dbReference type="InterPro" id="IPR037141">
    <property type="entry name" value="NDT80_DNA-bd_dom_sf"/>
</dbReference>
<feature type="DNA-binding region" description="NDT80" evidence="2">
    <location>
        <begin position="213"/>
        <end position="449"/>
    </location>
</feature>
<evidence type="ECO:0000259" key="4">
    <source>
        <dbReference type="PROSITE" id="PS51517"/>
    </source>
</evidence>
<accession>A0A1Y1X1P1</accession>
<dbReference type="OrthoDB" id="2288358at2759"/>
<dbReference type="InterPro" id="IPR008967">
    <property type="entry name" value="p53-like_TF_DNA-bd_sf"/>
</dbReference>
<dbReference type="STRING" id="1754192.A0A1Y1X1P1"/>
<feature type="compositionally biased region" description="Polar residues" evidence="3">
    <location>
        <begin position="600"/>
        <end position="622"/>
    </location>
</feature>
<dbReference type="GO" id="GO:0003700">
    <property type="term" value="F:DNA-binding transcription factor activity"/>
    <property type="evidence" value="ECO:0007669"/>
    <property type="project" value="UniProtKB-UniRule"/>
</dbReference>
<keyword evidence="6" id="KW-1185">Reference proteome</keyword>
<evidence type="ECO:0000256" key="3">
    <source>
        <dbReference type="SAM" id="MobiDB-lite"/>
    </source>
</evidence>
<feature type="compositionally biased region" description="Polar residues" evidence="3">
    <location>
        <begin position="721"/>
        <end position="732"/>
    </location>
</feature>
<organism evidence="5 6">
    <name type="scientific">Anaeromyces robustus</name>
    <dbReference type="NCBI Taxonomy" id="1754192"/>
    <lineage>
        <taxon>Eukaryota</taxon>
        <taxon>Fungi</taxon>
        <taxon>Fungi incertae sedis</taxon>
        <taxon>Chytridiomycota</taxon>
        <taxon>Chytridiomycota incertae sedis</taxon>
        <taxon>Neocallimastigomycetes</taxon>
        <taxon>Neocallimastigales</taxon>
        <taxon>Neocallimastigaceae</taxon>
        <taxon>Anaeromyces</taxon>
    </lineage>
</organism>
<dbReference type="InterPro" id="IPR052605">
    <property type="entry name" value="Fungal_trans_regulator"/>
</dbReference>
<name>A0A1Y1X1P1_9FUNG</name>
<feature type="region of interest" description="Disordered" evidence="3">
    <location>
        <begin position="691"/>
        <end position="732"/>
    </location>
</feature>
<dbReference type="PANTHER" id="PTHR35144:SF2">
    <property type="entry name" value="MEIOSIS-SPECIFIC TRANSCRIPTION FACTOR NDT80"/>
    <property type="match status" value="1"/>
</dbReference>
<feature type="compositionally biased region" description="Low complexity" evidence="3">
    <location>
        <begin position="708"/>
        <end position="720"/>
    </location>
</feature>
<comment type="caution">
    <text evidence="5">The sequence shown here is derived from an EMBL/GenBank/DDBJ whole genome shotgun (WGS) entry which is preliminary data.</text>
</comment>
<feature type="region of interest" description="Disordered" evidence="3">
    <location>
        <begin position="212"/>
        <end position="235"/>
    </location>
</feature>
<dbReference type="InterPro" id="IPR024061">
    <property type="entry name" value="NDT80_DNA-bd_dom"/>
</dbReference>
<dbReference type="GO" id="GO:0051321">
    <property type="term" value="P:meiotic cell cycle"/>
    <property type="evidence" value="ECO:0007669"/>
    <property type="project" value="TreeGrafter"/>
</dbReference>
<evidence type="ECO:0000313" key="5">
    <source>
        <dbReference type="EMBL" id="ORX79693.1"/>
    </source>
</evidence>
<gene>
    <name evidence="5" type="ORF">BCR32DRAFT_221462</name>
</gene>
<reference evidence="5 6" key="1">
    <citation type="submission" date="2016-08" db="EMBL/GenBank/DDBJ databases">
        <title>A Parts List for Fungal Cellulosomes Revealed by Comparative Genomics.</title>
        <authorList>
            <consortium name="DOE Joint Genome Institute"/>
            <person name="Haitjema C.H."/>
            <person name="Gilmore S.P."/>
            <person name="Henske J.K."/>
            <person name="Solomon K.V."/>
            <person name="De Groot R."/>
            <person name="Kuo A."/>
            <person name="Mondo S.J."/>
            <person name="Salamov A.A."/>
            <person name="Labutti K."/>
            <person name="Zhao Z."/>
            <person name="Chiniquy J."/>
            <person name="Barry K."/>
            <person name="Brewer H.M."/>
            <person name="Purvine S.O."/>
            <person name="Wright A.T."/>
            <person name="Boxma B."/>
            <person name="Van Alen T."/>
            <person name="Hackstein J.H."/>
            <person name="Baker S.E."/>
            <person name="Grigoriev I.V."/>
            <person name="O'Malley M.A."/>
        </authorList>
    </citation>
    <scope>NUCLEOTIDE SEQUENCE [LARGE SCALE GENOMIC DNA]</scope>
    <source>
        <strain evidence="5 6">S4</strain>
    </source>
</reference>
<dbReference type="Proteomes" id="UP000193944">
    <property type="component" value="Unassembled WGS sequence"/>
</dbReference>
<dbReference type="SUPFAM" id="SSF49417">
    <property type="entry name" value="p53-like transcription factors"/>
    <property type="match status" value="1"/>
</dbReference>
<feature type="region of interest" description="Disordered" evidence="3">
    <location>
        <begin position="596"/>
        <end position="622"/>
    </location>
</feature>
<dbReference type="Pfam" id="PF05224">
    <property type="entry name" value="NDT80_PhoG"/>
    <property type="match status" value="1"/>
</dbReference>
<protein>
    <submittedName>
        <fullName evidence="5">p53-like transcription factor</fullName>
    </submittedName>
</protein>
<reference evidence="5 6" key="2">
    <citation type="submission" date="2016-08" db="EMBL/GenBank/DDBJ databases">
        <title>Pervasive Adenine N6-methylation of Active Genes in Fungi.</title>
        <authorList>
            <consortium name="DOE Joint Genome Institute"/>
            <person name="Mondo S.J."/>
            <person name="Dannebaum R.O."/>
            <person name="Kuo R.C."/>
            <person name="Labutti K."/>
            <person name="Haridas S."/>
            <person name="Kuo A."/>
            <person name="Salamov A."/>
            <person name="Ahrendt S.R."/>
            <person name="Lipzen A."/>
            <person name="Sullivan W."/>
            <person name="Andreopoulos W.B."/>
            <person name="Clum A."/>
            <person name="Lindquist E."/>
            <person name="Daum C."/>
            <person name="Ramamoorthy G.K."/>
            <person name="Gryganskyi A."/>
            <person name="Culley D."/>
            <person name="Magnuson J.K."/>
            <person name="James T.Y."/>
            <person name="O'Malley M.A."/>
            <person name="Stajich J.E."/>
            <person name="Spatafora J.W."/>
            <person name="Visel A."/>
            <person name="Grigoriev I.V."/>
        </authorList>
    </citation>
    <scope>NUCLEOTIDE SEQUENCE [LARGE SCALE GENOMIC DNA]</scope>
    <source>
        <strain evidence="5 6">S4</strain>
    </source>
</reference>
<dbReference type="PANTHER" id="PTHR35144">
    <property type="entry name" value="MEIOSIS-SPECIFIC TRANSCRIPTION FACTOR NDT80"/>
    <property type="match status" value="1"/>
</dbReference>
<dbReference type="PROSITE" id="PS51517">
    <property type="entry name" value="NDT80"/>
    <property type="match status" value="1"/>
</dbReference>
<feature type="domain" description="NDT80" evidence="4">
    <location>
        <begin position="213"/>
        <end position="449"/>
    </location>
</feature>
<feature type="compositionally biased region" description="Polar residues" evidence="3">
    <location>
        <begin position="212"/>
        <end position="222"/>
    </location>
</feature>
<feature type="compositionally biased region" description="Low complexity" evidence="3">
    <location>
        <begin position="452"/>
        <end position="467"/>
    </location>
</feature>
<feature type="compositionally biased region" description="Polar residues" evidence="3">
    <location>
        <begin position="698"/>
        <end position="707"/>
    </location>
</feature>
<evidence type="ECO:0000256" key="2">
    <source>
        <dbReference type="PROSITE-ProRule" id="PRU00850"/>
    </source>
</evidence>
<sequence>MDTKSPIVNYPTPPTTSHNFSAFSFNIKNESGNYPYSPSTINNCISSSNSASPNMNMNNYNNINMYNTTSIISNNNNSTFNTPNNGQGANNTYQTSNQQSFPSYSNINYTNINPSIQPLSPKELTYVDNQGSNQQSQQNYINYNTYSSPMNSNNNNINMNDNKSNYMKRNDQKLTIDTSLKSNDDTQTNLFDYQSNNNNNIVDVKTPTGIKNYQNSNQVNTPPMTPVPEKNKKKRGDHIHYNIKTNMFTTTKQYYEISNFERTKSFDLRIVPKVDRGFFPTGPENDFTCYRRNYFQISVSFNASNAKNISEFSTPCLMKVGNEFLNVENFYIGICAKVKNGNKDIRVVQQTAKREKGPQNKPVPKLCKPGGNPNYFHGLSSNQSIVTFERLQFKSATPNVNKRSGSQQYYALVIELYADTPQKRYKVASIESKRLIVRGRSPGHYQNNGFDNINLSNSTNGSTNPSNDLSTSNKGYYDSNNNGNCNNNGVFNNGNPNNGSVQIQTNYNNNYPNDQNVNFMNSVQTTNNQSTPNNTFYSSIPYNDNRGSFDNYNSTTSSYSEDNNGVNYQNNGATTTANSFYIESPSQNNYMYQTPPLPPQQNSQSINTSIPYNVTDNQNTYSPYVQSNVSGFFPQQSQTDNYYQTNNSPQVQQSLTQNVSNAKQNPYYSSNNQDIIFTNPSASNNYIISQTTSQQSSPANTAFQPQAPSNSTTNQQPSTTVNFSSWGSNGTF</sequence>
<dbReference type="EMBL" id="MCFG01000167">
    <property type="protein sequence ID" value="ORX79693.1"/>
    <property type="molecule type" value="Genomic_DNA"/>
</dbReference>
<evidence type="ECO:0000313" key="6">
    <source>
        <dbReference type="Proteomes" id="UP000193944"/>
    </source>
</evidence>
<dbReference type="GO" id="GO:0003677">
    <property type="term" value="F:DNA binding"/>
    <property type="evidence" value="ECO:0007669"/>
    <property type="project" value="UniProtKB-KW"/>
</dbReference>
<keyword evidence="1 2" id="KW-0238">DNA-binding</keyword>
<dbReference type="GO" id="GO:0000228">
    <property type="term" value="C:nuclear chromosome"/>
    <property type="evidence" value="ECO:0007669"/>
    <property type="project" value="TreeGrafter"/>
</dbReference>
<evidence type="ECO:0000256" key="1">
    <source>
        <dbReference type="ARBA" id="ARBA00023125"/>
    </source>
</evidence>
<proteinExistence type="predicted"/>
<dbReference type="AlphaFoldDB" id="A0A1Y1X1P1"/>
<feature type="region of interest" description="Disordered" evidence="3">
    <location>
        <begin position="440"/>
        <end position="474"/>
    </location>
</feature>
<dbReference type="GO" id="GO:0045944">
    <property type="term" value="P:positive regulation of transcription by RNA polymerase II"/>
    <property type="evidence" value="ECO:0007669"/>
    <property type="project" value="TreeGrafter"/>
</dbReference>